<protein>
    <recommendedName>
        <fullName evidence="2">Casein kinase I</fullName>
        <ecNumber evidence="1">2.7.11.1</ecNumber>
    </recommendedName>
</protein>
<evidence type="ECO:0000313" key="4">
    <source>
        <dbReference type="EMBL" id="CAK71894.1"/>
    </source>
</evidence>
<dbReference type="Proteomes" id="UP000000600">
    <property type="component" value="Unassembled WGS sequence"/>
</dbReference>
<dbReference type="SUPFAM" id="SSF56112">
    <property type="entry name" value="Protein kinase-like (PK-like)"/>
    <property type="match status" value="1"/>
</dbReference>
<evidence type="ECO:0000313" key="5">
    <source>
        <dbReference type="Proteomes" id="UP000000600"/>
    </source>
</evidence>
<dbReference type="Pfam" id="PF00069">
    <property type="entry name" value="Pkinase"/>
    <property type="match status" value="1"/>
</dbReference>
<dbReference type="OMA" id="TFGHIYL"/>
<dbReference type="RefSeq" id="XP_001439291.1">
    <property type="nucleotide sequence ID" value="XM_001439254.2"/>
</dbReference>
<dbReference type="GO" id="GO:0006897">
    <property type="term" value="P:endocytosis"/>
    <property type="evidence" value="ECO:0000318"/>
    <property type="project" value="GO_Central"/>
</dbReference>
<dbReference type="InterPro" id="IPR000719">
    <property type="entry name" value="Prot_kinase_dom"/>
</dbReference>
<dbReference type="PROSITE" id="PS50011">
    <property type="entry name" value="PROTEIN_KINASE_DOM"/>
    <property type="match status" value="1"/>
</dbReference>
<dbReference type="AlphaFoldDB" id="A0CM77"/>
<accession>A0CM77</accession>
<dbReference type="CDD" id="cd14016">
    <property type="entry name" value="STKc_CK1"/>
    <property type="match status" value="1"/>
</dbReference>
<dbReference type="eggNOG" id="KOG1164">
    <property type="taxonomic scope" value="Eukaryota"/>
</dbReference>
<dbReference type="Gene3D" id="1.10.510.10">
    <property type="entry name" value="Transferase(Phosphotransferase) domain 1"/>
    <property type="match status" value="1"/>
</dbReference>
<dbReference type="GO" id="GO:0005634">
    <property type="term" value="C:nucleus"/>
    <property type="evidence" value="ECO:0000318"/>
    <property type="project" value="GO_Central"/>
</dbReference>
<dbReference type="InterPro" id="IPR050235">
    <property type="entry name" value="CK1_Ser-Thr_kinase"/>
</dbReference>
<feature type="domain" description="Protein kinase" evidence="3">
    <location>
        <begin position="34"/>
        <end position="302"/>
    </location>
</feature>
<dbReference type="PROSITE" id="PS00108">
    <property type="entry name" value="PROTEIN_KINASE_ST"/>
    <property type="match status" value="1"/>
</dbReference>
<dbReference type="GO" id="GO:0005524">
    <property type="term" value="F:ATP binding"/>
    <property type="evidence" value="ECO:0007669"/>
    <property type="project" value="InterPro"/>
</dbReference>
<gene>
    <name evidence="4" type="ORF">GSPATT00008373001</name>
</gene>
<reference evidence="4 5" key="1">
    <citation type="journal article" date="2006" name="Nature">
        <title>Global trends of whole-genome duplications revealed by the ciliate Paramecium tetraurelia.</title>
        <authorList>
            <consortium name="Genoscope"/>
            <person name="Aury J.-M."/>
            <person name="Jaillon O."/>
            <person name="Duret L."/>
            <person name="Noel B."/>
            <person name="Jubin C."/>
            <person name="Porcel B.M."/>
            <person name="Segurens B."/>
            <person name="Daubin V."/>
            <person name="Anthouard V."/>
            <person name="Aiach N."/>
            <person name="Arnaiz O."/>
            <person name="Billaut A."/>
            <person name="Beisson J."/>
            <person name="Blanc I."/>
            <person name="Bouhouche K."/>
            <person name="Camara F."/>
            <person name="Duharcourt S."/>
            <person name="Guigo R."/>
            <person name="Gogendeau D."/>
            <person name="Katinka M."/>
            <person name="Keller A.-M."/>
            <person name="Kissmehl R."/>
            <person name="Klotz C."/>
            <person name="Koll F."/>
            <person name="Le Moue A."/>
            <person name="Lepere C."/>
            <person name="Malinsky S."/>
            <person name="Nowacki M."/>
            <person name="Nowak J.K."/>
            <person name="Plattner H."/>
            <person name="Poulain J."/>
            <person name="Ruiz F."/>
            <person name="Serrano V."/>
            <person name="Zagulski M."/>
            <person name="Dessen P."/>
            <person name="Betermier M."/>
            <person name="Weissenbach J."/>
            <person name="Scarpelli C."/>
            <person name="Schachter V."/>
            <person name="Sperling L."/>
            <person name="Meyer E."/>
            <person name="Cohen J."/>
            <person name="Wincker P."/>
        </authorList>
    </citation>
    <scope>NUCLEOTIDE SEQUENCE [LARGE SCALE GENOMIC DNA]</scope>
    <source>
        <strain evidence="4 5">Stock d4-2</strain>
    </source>
</reference>
<dbReference type="PANTHER" id="PTHR11909">
    <property type="entry name" value="CASEIN KINASE-RELATED"/>
    <property type="match status" value="1"/>
</dbReference>
<evidence type="ECO:0000259" key="3">
    <source>
        <dbReference type="PROSITE" id="PS50011"/>
    </source>
</evidence>
<dbReference type="OrthoDB" id="290338at2759"/>
<dbReference type="FunFam" id="1.10.510.10:FF:001777">
    <property type="entry name" value="Uncharacterized protein"/>
    <property type="match status" value="1"/>
</dbReference>
<dbReference type="InParanoid" id="A0CM77"/>
<sequence>MSKRNDKLSQKQTQNKWIDKVVCKNYRILSPLNQGQKSSYFIGTFGHIYLAIHQIKQEYYAVKILQTGKNPNLAQSVKNEVDVLYKLNGNIGFPRLYYFIQNGTESFIVQTLLGQNLYQLLMQTPKKVFSLKTVLMFLDQAIQRLQYLHMNDYIHRDIKPENFMTGLKEDEIYLIDFGFTLKYRDQGQHIERQKNENVIGTPRFCPICSHLSLSQNRASDLESLGYLAVYFLKGSLPWMHIHAETPEEKIKLIGSKKMNTSIEELCSGLPKTFEDYFKYIQNISFDGDPNYEYIQKSFQKLYQTLGYPFDSKFDWTKEEIRNSQDNEKNINKQQQFLDVGRKSFTADVNIEELPSQIQKKQIERIHHLKIQEDLFLMTDLQLDEIQEFEPGLTLFERMQQINKQQLKKQK</sequence>
<dbReference type="HOGENOM" id="CLU_019279_2_5_1"/>
<dbReference type="EC" id="2.7.11.1" evidence="1"/>
<dbReference type="InterPro" id="IPR011009">
    <property type="entry name" value="Kinase-like_dom_sf"/>
</dbReference>
<name>A0CM77_PARTE</name>
<dbReference type="GO" id="GO:0007165">
    <property type="term" value="P:signal transduction"/>
    <property type="evidence" value="ECO:0000318"/>
    <property type="project" value="GO_Central"/>
</dbReference>
<dbReference type="GO" id="GO:0004674">
    <property type="term" value="F:protein serine/threonine kinase activity"/>
    <property type="evidence" value="ECO:0000318"/>
    <property type="project" value="GO_Central"/>
</dbReference>
<proteinExistence type="predicted"/>
<dbReference type="EMBL" id="CT868108">
    <property type="protein sequence ID" value="CAK71894.1"/>
    <property type="molecule type" value="Genomic_DNA"/>
</dbReference>
<evidence type="ECO:0000256" key="1">
    <source>
        <dbReference type="ARBA" id="ARBA00012513"/>
    </source>
</evidence>
<dbReference type="GeneID" id="5025076"/>
<dbReference type="SMART" id="SM00220">
    <property type="entry name" value="S_TKc"/>
    <property type="match status" value="1"/>
</dbReference>
<dbReference type="InterPro" id="IPR008271">
    <property type="entry name" value="Ser/Thr_kinase_AS"/>
</dbReference>
<dbReference type="GO" id="GO:0005737">
    <property type="term" value="C:cytoplasm"/>
    <property type="evidence" value="ECO:0000318"/>
    <property type="project" value="GO_Central"/>
</dbReference>
<dbReference type="STRING" id="5888.A0CM77"/>
<evidence type="ECO:0000256" key="2">
    <source>
        <dbReference type="ARBA" id="ARBA00023860"/>
    </source>
</evidence>
<organism evidence="4 5">
    <name type="scientific">Paramecium tetraurelia</name>
    <dbReference type="NCBI Taxonomy" id="5888"/>
    <lineage>
        <taxon>Eukaryota</taxon>
        <taxon>Sar</taxon>
        <taxon>Alveolata</taxon>
        <taxon>Ciliophora</taxon>
        <taxon>Intramacronucleata</taxon>
        <taxon>Oligohymenophorea</taxon>
        <taxon>Peniculida</taxon>
        <taxon>Parameciidae</taxon>
        <taxon>Paramecium</taxon>
    </lineage>
</organism>
<dbReference type="KEGG" id="ptm:GSPATT00008373001"/>
<keyword evidence="5" id="KW-1185">Reference proteome</keyword>